<protein>
    <recommendedName>
        <fullName evidence="1">Fe2OG dioxygenase domain-containing protein</fullName>
    </recommendedName>
</protein>
<evidence type="ECO:0000313" key="3">
    <source>
        <dbReference type="Proteomes" id="UP000765509"/>
    </source>
</evidence>
<evidence type="ECO:0000313" key="2">
    <source>
        <dbReference type="EMBL" id="MBW0533676.1"/>
    </source>
</evidence>
<comment type="caution">
    <text evidence="2">The sequence shown here is derived from an EMBL/GenBank/DDBJ whole genome shotgun (WGS) entry which is preliminary data.</text>
</comment>
<dbReference type="OrthoDB" id="28127at2759"/>
<dbReference type="InterPro" id="IPR027450">
    <property type="entry name" value="AlkB-like"/>
</dbReference>
<dbReference type="InterPro" id="IPR032870">
    <property type="entry name" value="ALKBH7-like"/>
</dbReference>
<keyword evidence="3" id="KW-1185">Reference proteome</keyword>
<dbReference type="GO" id="GO:0016706">
    <property type="term" value="F:2-oxoglutarate-dependent dioxygenase activity"/>
    <property type="evidence" value="ECO:0007669"/>
    <property type="project" value="TreeGrafter"/>
</dbReference>
<dbReference type="PANTHER" id="PTHR21052:SF0">
    <property type="entry name" value="ALPHA-KETOGLUTARATE-DEPENDENT DIOXYGENASE ALKB HOMOLOG 7, MITOCHONDRIAL"/>
    <property type="match status" value="1"/>
</dbReference>
<organism evidence="2 3">
    <name type="scientific">Austropuccinia psidii MF-1</name>
    <dbReference type="NCBI Taxonomy" id="1389203"/>
    <lineage>
        <taxon>Eukaryota</taxon>
        <taxon>Fungi</taxon>
        <taxon>Dikarya</taxon>
        <taxon>Basidiomycota</taxon>
        <taxon>Pucciniomycotina</taxon>
        <taxon>Pucciniomycetes</taxon>
        <taxon>Pucciniales</taxon>
        <taxon>Sphaerophragmiaceae</taxon>
        <taxon>Austropuccinia</taxon>
    </lineage>
</organism>
<dbReference type="GO" id="GO:0006974">
    <property type="term" value="P:DNA damage response"/>
    <property type="evidence" value="ECO:0007669"/>
    <property type="project" value="InterPro"/>
</dbReference>
<dbReference type="Gene3D" id="2.60.120.590">
    <property type="entry name" value="Alpha-ketoglutarate-dependent dioxygenase AlkB-like"/>
    <property type="match status" value="1"/>
</dbReference>
<dbReference type="EMBL" id="AVOT02038748">
    <property type="protein sequence ID" value="MBW0533676.1"/>
    <property type="molecule type" value="Genomic_DNA"/>
</dbReference>
<dbReference type="PROSITE" id="PS51471">
    <property type="entry name" value="FE2OG_OXY"/>
    <property type="match status" value="1"/>
</dbReference>
<dbReference type="Pfam" id="PF13532">
    <property type="entry name" value="2OG-FeII_Oxy_2"/>
    <property type="match status" value="1"/>
</dbReference>
<dbReference type="InterPro" id="IPR037151">
    <property type="entry name" value="AlkB-like_sf"/>
</dbReference>
<sequence length="314" mass="35884">MIMDRFIENFLASIQSSRQALWAIRTFGPQRICRRRHYDPSLSLSSTNYHGFQWAFAKSFATLSNATTQQPNSIKQFVSLQDGNQSGHFDIPSNHFEFHSNIYDPSDFILYPNFLSTDQQSLMIDFLLSRLDKVDRSQSRNRFKNQTISTRSPGSFQSQENYRFECEHFDQVISGYREAQVTELNLSSKTNATKISQVKCMFDEIISLSPSFQQKFPLIHLLHLAADGKIDRHIDNTDASGSTIVGLSLGSARVMRLGQPNSPIESHAKVLLSPGSLYIQRDSVRYKLEHSIKANDDFKNQKVIGSQRMSLMLR</sequence>
<name>A0A9Q3FB04_9BASI</name>
<evidence type="ECO:0000259" key="1">
    <source>
        <dbReference type="PROSITE" id="PS51471"/>
    </source>
</evidence>
<proteinExistence type="predicted"/>
<dbReference type="GO" id="GO:0006631">
    <property type="term" value="P:fatty acid metabolic process"/>
    <property type="evidence" value="ECO:0007669"/>
    <property type="project" value="TreeGrafter"/>
</dbReference>
<dbReference type="PANTHER" id="PTHR21052">
    <property type="entry name" value="SPERMATOGENESIS ASSOCIATED 11-RELATED"/>
    <property type="match status" value="1"/>
</dbReference>
<dbReference type="SUPFAM" id="SSF51197">
    <property type="entry name" value="Clavaminate synthase-like"/>
    <property type="match status" value="1"/>
</dbReference>
<dbReference type="GO" id="GO:0005759">
    <property type="term" value="C:mitochondrial matrix"/>
    <property type="evidence" value="ECO:0007669"/>
    <property type="project" value="TreeGrafter"/>
</dbReference>
<feature type="domain" description="Fe2OG dioxygenase" evidence="1">
    <location>
        <begin position="215"/>
        <end position="314"/>
    </location>
</feature>
<accession>A0A9Q3FB04</accession>
<dbReference type="InterPro" id="IPR005123">
    <property type="entry name" value="Oxoglu/Fe-dep_dioxygenase_dom"/>
</dbReference>
<dbReference type="AlphaFoldDB" id="A0A9Q3FB04"/>
<gene>
    <name evidence="2" type="ORF">O181_073391</name>
</gene>
<dbReference type="Proteomes" id="UP000765509">
    <property type="component" value="Unassembled WGS sequence"/>
</dbReference>
<reference evidence="2" key="1">
    <citation type="submission" date="2021-03" db="EMBL/GenBank/DDBJ databases">
        <title>Draft genome sequence of rust myrtle Austropuccinia psidii MF-1, a brazilian biotype.</title>
        <authorList>
            <person name="Quecine M.C."/>
            <person name="Pachon D.M.R."/>
            <person name="Bonatelli M.L."/>
            <person name="Correr F.H."/>
            <person name="Franceschini L.M."/>
            <person name="Leite T.F."/>
            <person name="Margarido G.R.A."/>
            <person name="Almeida C.A."/>
            <person name="Ferrarezi J.A."/>
            <person name="Labate C.A."/>
        </authorList>
    </citation>
    <scope>NUCLEOTIDE SEQUENCE</scope>
    <source>
        <strain evidence="2">MF-1</strain>
    </source>
</reference>
<feature type="non-terminal residue" evidence="2">
    <location>
        <position position="314"/>
    </location>
</feature>